<feature type="region of interest" description="Disordered" evidence="6">
    <location>
        <begin position="788"/>
        <end position="826"/>
    </location>
</feature>
<proteinExistence type="inferred from homology"/>
<dbReference type="CDD" id="cd12395">
    <property type="entry name" value="RRM2_RBM34"/>
    <property type="match status" value="1"/>
</dbReference>
<dbReference type="InterPro" id="IPR002156">
    <property type="entry name" value="RNaseH_domain"/>
</dbReference>
<dbReference type="SMART" id="SM00360">
    <property type="entry name" value="RRM"/>
    <property type="match status" value="2"/>
</dbReference>
<gene>
    <name evidence="8" type="ORF">HHK36_028482</name>
</gene>
<dbReference type="GO" id="GO:0004523">
    <property type="term" value="F:RNA-DNA hybrid ribonuclease activity"/>
    <property type="evidence" value="ECO:0007669"/>
    <property type="project" value="InterPro"/>
</dbReference>
<comment type="subcellular location">
    <subcellularLocation>
        <location evidence="1">Nucleus</location>
        <location evidence="1">Nucleolus</location>
    </subcellularLocation>
</comment>
<feature type="compositionally biased region" description="Basic and acidic residues" evidence="6">
    <location>
        <begin position="853"/>
        <end position="868"/>
    </location>
</feature>
<dbReference type="GO" id="GO:0003723">
    <property type="term" value="F:RNA binding"/>
    <property type="evidence" value="ECO:0007669"/>
    <property type="project" value="UniProtKB-UniRule"/>
</dbReference>
<dbReference type="Gene3D" id="3.30.420.10">
    <property type="entry name" value="Ribonuclease H-like superfamily/Ribonuclease H"/>
    <property type="match status" value="1"/>
</dbReference>
<dbReference type="SUPFAM" id="SSF54928">
    <property type="entry name" value="RNA-binding domain, RBD"/>
    <property type="match status" value="2"/>
</dbReference>
<dbReference type="EMBL" id="JABCRI010000022">
    <property type="protein sequence ID" value="KAF8379055.1"/>
    <property type="molecule type" value="Genomic_DNA"/>
</dbReference>
<dbReference type="Proteomes" id="UP000655225">
    <property type="component" value="Unassembled WGS sequence"/>
</dbReference>
<evidence type="ECO:0000256" key="6">
    <source>
        <dbReference type="SAM" id="MobiDB-lite"/>
    </source>
</evidence>
<dbReference type="GO" id="GO:0005730">
    <property type="term" value="C:nucleolus"/>
    <property type="evidence" value="ECO:0007669"/>
    <property type="project" value="UniProtKB-SubCell"/>
</dbReference>
<feature type="compositionally biased region" description="Basic and acidic residues" evidence="6">
    <location>
        <begin position="433"/>
        <end position="462"/>
    </location>
</feature>
<dbReference type="CDD" id="cd12394">
    <property type="entry name" value="RRM1_RBM34"/>
    <property type="match status" value="1"/>
</dbReference>
<evidence type="ECO:0000256" key="1">
    <source>
        <dbReference type="ARBA" id="ARBA00004604"/>
    </source>
</evidence>
<evidence type="ECO:0000259" key="7">
    <source>
        <dbReference type="PROSITE" id="PS50102"/>
    </source>
</evidence>
<dbReference type="Gene3D" id="3.30.70.330">
    <property type="match status" value="2"/>
</dbReference>
<feature type="region of interest" description="Disordered" evidence="6">
    <location>
        <begin position="839"/>
        <end position="921"/>
    </location>
</feature>
<accession>A0A834YF40</accession>
<name>A0A834YF40_TETSI</name>
<comment type="similarity">
    <text evidence="2">Belongs to the RRM RBM34 family.</text>
</comment>
<evidence type="ECO:0000256" key="4">
    <source>
        <dbReference type="ARBA" id="ARBA00023242"/>
    </source>
</evidence>
<dbReference type="InterPro" id="IPR036397">
    <property type="entry name" value="RNaseH_sf"/>
</dbReference>
<evidence type="ECO:0000256" key="2">
    <source>
        <dbReference type="ARBA" id="ARBA00007077"/>
    </source>
</evidence>
<dbReference type="CDD" id="cd06222">
    <property type="entry name" value="RNase_H_like"/>
    <property type="match status" value="1"/>
</dbReference>
<sequence length="921" mass="102472">MEALNESPKVLHFAKKNIHLASIATGNSGSSFVSKEWDIQRPSLVLPPEIVESIVRIQCNKTGGENSRVWHFEKNGIFSVRSRYHSIKALRLAGRIAKPSASAVWDQKGSILGGFTRALRGGSPVVAEAAAVWQAIDWARYEGWKKVVILSDARGLVESIYDHAAAVHWEVRVVVEHIRVVLRQEPEFFVLSTPRAANAYAHRLAAFGQGLGGSFRDFSLLPARCRRILASRVCAIPPVKRLKAHFKSDPSCEEAKSNISKVIPPVKWLKAHFKSDPSCEEAKSNISKAIPPVKRLKAHFKSDPSCEEAKSNISKAIPPVKRLKAHFKSDPSCEEAKSNTSKSIPPVKSLKLNIFIRIFELNACCSNEMGKKSKDKEKNEKSCGVDGSSDIFKTIFGEIPEEVSASLFSNNNPFRRKPDDQPKTPHQLGLGFSDDKSGENPKNGDSDNHSDPRNHPIDLNEVKKRKRDKERKPYLDSDSIEKGSENLVEAKKAKRKNPNLDVELIGKGKDNLDAFVGMERDDEENEDPNKGKKKKKRKRDEIEKEYEAKNYGVVAEIEGKGAGLGRKVAGEKRKTVDDPAEMLVSKEGFDDESKLLRTVFVGNLPLKVKKKALLKEFGRFGEVESVRIRSVPILDSKIPRKGAIFKGKINDSVDNVHAYIVFKDEQSAQASLTHNMAVVAGNHVRVDMACPPRKKLKGEDTPLYDSKRTVFVGNLPFDVKDEELYQLFCGIKQLESAIEAVRVIRDPHSSVGKGIAYVLFKSRDAANLVVKKRNLKLRDRDLRLSHVKSDIMPSKKRNPSFARTDNSPSKRLAVGSNGTPSVGNKAKVKTTLSYQGLRASKSGVQKKVVSRPKTGEPGKLKSMMDKGTKLKKRQSKRPAVLARKANALKGGEAPRQPEKKRKLESRTPESSHRNKKARKLS</sequence>
<feature type="region of interest" description="Disordered" evidence="6">
    <location>
        <begin position="517"/>
        <end position="541"/>
    </location>
</feature>
<dbReference type="InterPro" id="IPR034221">
    <property type="entry name" value="RBM34_RRM2"/>
</dbReference>
<feature type="region of interest" description="Disordered" evidence="6">
    <location>
        <begin position="409"/>
        <end position="481"/>
    </location>
</feature>
<dbReference type="InterPro" id="IPR012677">
    <property type="entry name" value="Nucleotide-bd_a/b_plait_sf"/>
</dbReference>
<dbReference type="InterPro" id="IPR012337">
    <property type="entry name" value="RNaseH-like_sf"/>
</dbReference>
<protein>
    <recommendedName>
        <fullName evidence="7">RRM domain-containing protein</fullName>
    </recommendedName>
</protein>
<comment type="caution">
    <text evidence="8">The sequence shown here is derived from an EMBL/GenBank/DDBJ whole genome shotgun (WGS) entry which is preliminary data.</text>
</comment>
<organism evidence="8 9">
    <name type="scientific">Tetracentron sinense</name>
    <name type="common">Spur-leaf</name>
    <dbReference type="NCBI Taxonomy" id="13715"/>
    <lineage>
        <taxon>Eukaryota</taxon>
        <taxon>Viridiplantae</taxon>
        <taxon>Streptophyta</taxon>
        <taxon>Embryophyta</taxon>
        <taxon>Tracheophyta</taxon>
        <taxon>Spermatophyta</taxon>
        <taxon>Magnoliopsida</taxon>
        <taxon>Trochodendrales</taxon>
        <taxon>Trochodendraceae</taxon>
        <taxon>Tetracentron</taxon>
    </lineage>
</organism>
<dbReference type="Pfam" id="PF00076">
    <property type="entry name" value="RRM_1"/>
    <property type="match status" value="2"/>
</dbReference>
<keyword evidence="9" id="KW-1185">Reference proteome</keyword>
<dbReference type="Pfam" id="PF13456">
    <property type="entry name" value="RVT_3"/>
    <property type="match status" value="1"/>
</dbReference>
<dbReference type="InterPro" id="IPR000504">
    <property type="entry name" value="RRM_dom"/>
</dbReference>
<dbReference type="OrthoDB" id="442677at2759"/>
<evidence type="ECO:0000313" key="8">
    <source>
        <dbReference type="EMBL" id="KAF8379055.1"/>
    </source>
</evidence>
<dbReference type="InterPro" id="IPR035979">
    <property type="entry name" value="RBD_domain_sf"/>
</dbReference>
<dbReference type="PROSITE" id="PS50102">
    <property type="entry name" value="RRM"/>
    <property type="match status" value="2"/>
</dbReference>
<evidence type="ECO:0000256" key="3">
    <source>
        <dbReference type="ARBA" id="ARBA00022884"/>
    </source>
</evidence>
<evidence type="ECO:0000313" key="9">
    <source>
        <dbReference type="Proteomes" id="UP000655225"/>
    </source>
</evidence>
<dbReference type="AlphaFoldDB" id="A0A834YF40"/>
<feature type="domain" description="RRM" evidence="7">
    <location>
        <begin position="597"/>
        <end position="691"/>
    </location>
</feature>
<feature type="compositionally biased region" description="Basic and acidic residues" evidence="6">
    <location>
        <begin position="470"/>
        <end position="481"/>
    </location>
</feature>
<dbReference type="SUPFAM" id="SSF53098">
    <property type="entry name" value="Ribonuclease H-like"/>
    <property type="match status" value="1"/>
</dbReference>
<keyword evidence="4" id="KW-0539">Nucleus</keyword>
<keyword evidence="3 5" id="KW-0694">RNA-binding</keyword>
<reference evidence="8 9" key="1">
    <citation type="submission" date="2020-04" db="EMBL/GenBank/DDBJ databases">
        <title>Plant Genome Project.</title>
        <authorList>
            <person name="Zhang R.-G."/>
        </authorList>
    </citation>
    <scope>NUCLEOTIDE SEQUENCE [LARGE SCALE GENOMIC DNA]</scope>
    <source>
        <strain evidence="8">YNK0</strain>
        <tissue evidence="8">Leaf</tissue>
    </source>
</reference>
<dbReference type="PANTHER" id="PTHR23236">
    <property type="entry name" value="EUKARYOTIC TRANSLATION INITIATION FACTOR 4B/4H"/>
    <property type="match status" value="1"/>
</dbReference>
<evidence type="ECO:0000256" key="5">
    <source>
        <dbReference type="PROSITE-ProRule" id="PRU00176"/>
    </source>
</evidence>
<dbReference type="InterPro" id="IPR044730">
    <property type="entry name" value="RNase_H-like_dom_plant"/>
</dbReference>
<feature type="domain" description="RRM" evidence="7">
    <location>
        <begin position="708"/>
        <end position="789"/>
    </location>
</feature>
<dbReference type="PANTHER" id="PTHR23236:SF25">
    <property type="entry name" value="RNA-BINDING PROTEIN 34"/>
    <property type="match status" value="1"/>
</dbReference>